<reference evidence="2" key="2">
    <citation type="submission" date="2025-08" db="UniProtKB">
        <authorList>
            <consortium name="RefSeq"/>
        </authorList>
    </citation>
    <scope>IDENTIFICATION</scope>
    <source>
        <tissue evidence="2">Leaf</tissue>
    </source>
</reference>
<sequence length="629" mass="71627">MSKASEIRSLFVALASELQSTNPTTGNEAPNLDLTITNLNRSLNLSETTPRVRVMDTALSLMCFTSSQVYDCTIEYLVKTIATVLSTSIECKVLRTAQDEVLQVGGLISAQDCTRVIESCADIVQKLEGFRQDLSTMILYAVVRVAVLASRVHYSLKLPPVLDLRSIDGGQSAVLKQLHSRKEFNIESGKIPLRLLSWQLDHMLLKYDVSQILQEVIKRPFLCLDMEFHQRKEWHSIVISLVLSPVMFTETRSLLHNWFLLSGLASILELHVKLVSLVLDIISRPMWWGISMDLGSKLPFSHAYFPCKNQILKILTGPLSFKSLEYLVHEVYKPVNTFSNKIVNIDRINHSSIWETTITFPSWFIFASILLFSKKSLWGKYSSTCIYGAGNETTLCHKKEFRRSLSFKKEMVNIPDSNSQTLAFWLKEFQDMYIGHSDKVNENFAPDEERTPEVSAQKNMLFRRISIGILFGCLNHITDAECELLLHYSAAGTLGQFTGGQLGRKNRKSNHERRKDSIAWVETYTVKEATAGALIVFDITDVIESMTASMFETEECGLDFVCDVKLKIGRYLFKCVKRLLQLTLEKNNIQLNVHDLHDRMLRWKHQGRDVFQTSRDLDEIFDACASASF</sequence>
<organism evidence="1 2">
    <name type="scientific">Nicotiana tabacum</name>
    <name type="common">Common tobacco</name>
    <dbReference type="NCBI Taxonomy" id="4097"/>
    <lineage>
        <taxon>Eukaryota</taxon>
        <taxon>Viridiplantae</taxon>
        <taxon>Streptophyta</taxon>
        <taxon>Embryophyta</taxon>
        <taxon>Tracheophyta</taxon>
        <taxon>Spermatophyta</taxon>
        <taxon>Magnoliopsida</taxon>
        <taxon>eudicotyledons</taxon>
        <taxon>Gunneridae</taxon>
        <taxon>Pentapetalae</taxon>
        <taxon>asterids</taxon>
        <taxon>lamiids</taxon>
        <taxon>Solanales</taxon>
        <taxon>Solanaceae</taxon>
        <taxon>Nicotianoideae</taxon>
        <taxon>Nicotianeae</taxon>
        <taxon>Nicotiana</taxon>
    </lineage>
</organism>
<evidence type="ECO:0000313" key="2">
    <source>
        <dbReference type="RefSeq" id="XP_075079656.1"/>
    </source>
</evidence>
<evidence type="ECO:0000313" key="1">
    <source>
        <dbReference type="Proteomes" id="UP000790787"/>
    </source>
</evidence>
<reference evidence="1" key="1">
    <citation type="journal article" date="2014" name="Nat. Commun.">
        <title>The tobacco genome sequence and its comparison with those of tomato and potato.</title>
        <authorList>
            <person name="Sierro N."/>
            <person name="Battey J.N."/>
            <person name="Ouadi S."/>
            <person name="Bakaher N."/>
            <person name="Bovet L."/>
            <person name="Willig A."/>
            <person name="Goepfert S."/>
            <person name="Peitsch M.C."/>
            <person name="Ivanov N.V."/>
        </authorList>
    </citation>
    <scope>NUCLEOTIDE SEQUENCE [LARGE SCALE GENOMIC DNA]</scope>
</reference>
<name>A0AC58S3T5_TOBAC</name>
<gene>
    <name evidence="2" type="primary">LOC107813785</name>
</gene>
<proteinExistence type="predicted"/>
<dbReference type="RefSeq" id="XP_075079656.1">
    <property type="nucleotide sequence ID" value="XM_075223555.1"/>
</dbReference>
<keyword evidence="1" id="KW-1185">Reference proteome</keyword>
<dbReference type="Proteomes" id="UP000790787">
    <property type="component" value="Chromosome 10"/>
</dbReference>
<accession>A0AC58S3T5</accession>
<protein>
    <submittedName>
        <fullName evidence="2">Uncharacterized protein LOC107813785 isoform X2</fullName>
    </submittedName>
</protein>